<accession>A0ABD3EJW2</accession>
<evidence type="ECO:0000256" key="5">
    <source>
        <dbReference type="ARBA" id="ARBA00022989"/>
    </source>
</evidence>
<proteinExistence type="inferred from homology"/>
<comment type="subcellular location">
    <subcellularLocation>
        <location evidence="1">Membrane</location>
        <topology evidence="1">Multi-pass membrane protein</topology>
    </subcellularLocation>
</comment>
<name>A0ABD3EJW2_9LAMI</name>
<evidence type="ECO:0000256" key="8">
    <source>
        <dbReference type="SAM" id="MobiDB-lite"/>
    </source>
</evidence>
<evidence type="ECO:0000256" key="7">
    <source>
        <dbReference type="ARBA" id="ARBA00023265"/>
    </source>
</evidence>
<evidence type="ECO:0000313" key="10">
    <source>
        <dbReference type="Proteomes" id="UP001632038"/>
    </source>
</evidence>
<evidence type="ECO:0000256" key="6">
    <source>
        <dbReference type="ARBA" id="ARBA00023136"/>
    </source>
</evidence>
<dbReference type="PANTHER" id="PTHR31942:SF62">
    <property type="entry name" value="MLO-LIKE PROTEIN"/>
    <property type="match status" value="1"/>
</dbReference>
<feature type="region of interest" description="Disordered" evidence="8">
    <location>
        <begin position="210"/>
        <end position="248"/>
    </location>
</feature>
<sequence>MVEDGCTMMTTRAERRGGSIWVTPPSCDGGDCRGLCETLILMIGTKLHRIVVKLAVEIMDSSQWTESRTFNLRDELFWSGNPRILIRLIQFVSFQNAFEMATYISSMWEIKEPSCYTGDWLSPSSGVALSLSHYVIVTQMGSKFNKAKVSENVRKSLHGWRRKEINALSTLEECKEHIEETSYYKYRLKFEGYYGRTIERAVFMEGVVERTRKKSNNEDNQDDGQEEDEDHGQDQDPEDSDYSSEPTI</sequence>
<dbReference type="PANTHER" id="PTHR31942">
    <property type="entry name" value="MLO-LIKE PROTEIN 1"/>
    <property type="match status" value="1"/>
</dbReference>
<keyword evidence="6" id="KW-0472">Membrane</keyword>
<gene>
    <name evidence="9" type="ORF">CASFOL_001440</name>
</gene>
<evidence type="ECO:0000256" key="4">
    <source>
        <dbReference type="ARBA" id="ARBA00022821"/>
    </source>
</evidence>
<dbReference type="GO" id="GO:0006952">
    <property type="term" value="P:defense response"/>
    <property type="evidence" value="ECO:0007669"/>
    <property type="project" value="UniProtKB-KW"/>
</dbReference>
<keyword evidence="3" id="KW-0812">Transmembrane</keyword>
<evidence type="ECO:0000256" key="3">
    <source>
        <dbReference type="ARBA" id="ARBA00022692"/>
    </source>
</evidence>
<evidence type="ECO:0000313" key="9">
    <source>
        <dbReference type="EMBL" id="KAL3654705.1"/>
    </source>
</evidence>
<comment type="similarity">
    <text evidence="2">Belongs to the MLO family.</text>
</comment>
<protein>
    <submittedName>
        <fullName evidence="9">Uncharacterized protein</fullName>
    </submittedName>
</protein>
<reference evidence="10" key="1">
    <citation type="journal article" date="2024" name="IScience">
        <title>Strigolactones Initiate the Formation of Haustorium-like Structures in Castilleja.</title>
        <authorList>
            <person name="Buerger M."/>
            <person name="Peterson D."/>
            <person name="Chory J."/>
        </authorList>
    </citation>
    <scope>NUCLEOTIDE SEQUENCE [LARGE SCALE GENOMIC DNA]</scope>
</reference>
<keyword evidence="4" id="KW-0611">Plant defense</keyword>
<dbReference type="GO" id="GO:0016020">
    <property type="term" value="C:membrane"/>
    <property type="evidence" value="ECO:0007669"/>
    <property type="project" value="UniProtKB-SubCell"/>
</dbReference>
<keyword evidence="10" id="KW-1185">Reference proteome</keyword>
<evidence type="ECO:0000256" key="1">
    <source>
        <dbReference type="ARBA" id="ARBA00004141"/>
    </source>
</evidence>
<organism evidence="9 10">
    <name type="scientific">Castilleja foliolosa</name>
    <dbReference type="NCBI Taxonomy" id="1961234"/>
    <lineage>
        <taxon>Eukaryota</taxon>
        <taxon>Viridiplantae</taxon>
        <taxon>Streptophyta</taxon>
        <taxon>Embryophyta</taxon>
        <taxon>Tracheophyta</taxon>
        <taxon>Spermatophyta</taxon>
        <taxon>Magnoliopsida</taxon>
        <taxon>eudicotyledons</taxon>
        <taxon>Gunneridae</taxon>
        <taxon>Pentapetalae</taxon>
        <taxon>asterids</taxon>
        <taxon>lamiids</taxon>
        <taxon>Lamiales</taxon>
        <taxon>Orobanchaceae</taxon>
        <taxon>Pedicularideae</taxon>
        <taxon>Castillejinae</taxon>
        <taxon>Castilleja</taxon>
    </lineage>
</organism>
<dbReference type="AlphaFoldDB" id="A0ABD3EJW2"/>
<dbReference type="EMBL" id="JAVIJP010000003">
    <property type="protein sequence ID" value="KAL3654705.1"/>
    <property type="molecule type" value="Genomic_DNA"/>
</dbReference>
<dbReference type="Pfam" id="PF03094">
    <property type="entry name" value="Mlo"/>
    <property type="match status" value="1"/>
</dbReference>
<keyword evidence="5" id="KW-1133">Transmembrane helix</keyword>
<comment type="caution">
    <text evidence="9">The sequence shown here is derived from an EMBL/GenBank/DDBJ whole genome shotgun (WGS) entry which is preliminary data.</text>
</comment>
<evidence type="ECO:0000256" key="2">
    <source>
        <dbReference type="ARBA" id="ARBA00006574"/>
    </source>
</evidence>
<dbReference type="Proteomes" id="UP001632038">
    <property type="component" value="Unassembled WGS sequence"/>
</dbReference>
<feature type="compositionally biased region" description="Acidic residues" evidence="8">
    <location>
        <begin position="219"/>
        <end position="242"/>
    </location>
</feature>
<dbReference type="InterPro" id="IPR004326">
    <property type="entry name" value="Mlo"/>
</dbReference>
<keyword evidence="7" id="KW-0568">Pathogenesis-related protein</keyword>